<dbReference type="InterPro" id="IPR003869">
    <property type="entry name" value="Polysac_CapD-like"/>
</dbReference>
<feature type="transmembrane region" description="Helical" evidence="2">
    <location>
        <begin position="72"/>
        <end position="92"/>
    </location>
</feature>
<dbReference type="RefSeq" id="WP_250861652.1">
    <property type="nucleotide sequence ID" value="NZ_JAGSOJ010000006.1"/>
</dbReference>
<dbReference type="SUPFAM" id="SSF53335">
    <property type="entry name" value="S-adenosyl-L-methionine-dependent methyltransferases"/>
    <property type="match status" value="1"/>
</dbReference>
<dbReference type="Pfam" id="PF02719">
    <property type="entry name" value="Polysacc_synt_2"/>
    <property type="match status" value="1"/>
</dbReference>
<evidence type="ECO:0000259" key="3">
    <source>
        <dbReference type="Pfam" id="PF02719"/>
    </source>
</evidence>
<dbReference type="InterPro" id="IPR029063">
    <property type="entry name" value="SAM-dependent_MTases_sf"/>
</dbReference>
<dbReference type="PANTHER" id="PTHR43318">
    <property type="entry name" value="UDP-N-ACETYLGLUCOSAMINE 4,6-DEHYDRATASE"/>
    <property type="match status" value="1"/>
</dbReference>
<dbReference type="AlphaFoldDB" id="A0A9J6PCV9"/>
<keyword evidence="2" id="KW-0472">Membrane</keyword>
<dbReference type="Proteomes" id="UP001056429">
    <property type="component" value="Unassembled WGS sequence"/>
</dbReference>
<dbReference type="PANTHER" id="PTHR43318:SF1">
    <property type="entry name" value="POLYSACCHARIDE BIOSYNTHESIS PROTEIN EPSC-RELATED"/>
    <property type="match status" value="1"/>
</dbReference>
<sequence length="632" mass="72315">MKKDYKLLIIDNILILGCLYLALLLKFDFKIHQDYIQFFKMSIIPMVVIVSITNMIFNLYENVWKYASFDEFLKVLYSLSIANIIFMIFSYLSTNIFVNSVGMDFKYYRFPYTVIIIFWCLSIGALTGVRVFIKNKHSKRKEKCIDGKNLLIVGAGDAGVMINKEISRHEELKYNVVGFIDDDESKKGMLIGGKKVLGNQNDIERICKEQNISDILIAIPSAEKNKRSEILNICKKTGCKLKLIPGIFEIINGNVDVSHIRDVKLEDILGREEVKLNIDNIEKYIKDKVVMITGGAGSIGSELCRQIAEFNPSKILVLDMYENTAYYLQRELERKFPDVNVEIVIASIRDLARIRSVFNKYKPHVVFHAAAHKHVPLMETNPSEVIKNNIIGTYNVVSCSHEYDVKRFVLISTDKAVNPTNIYGASKRYCEKIVQAFSSFSKTEFVIVRFGNVLGSNGSIIQVFKDQITSGGPVTLTHPEITRFFMTIPEASQLVIQAGAMAQGGEIFVLDMGEPVKMYDLIKDMIRLSGLEPEKDIKIEVIGLRPGEKLYEELLMDNDKLKTTEHHKIYVEKPKDISFAYIDRGIEEFKNALRKDNDEILFNLMCKYVETYKREYPKNQLDEAAVDVEQEK</sequence>
<accession>A0A9J6PCV9</accession>
<keyword evidence="5" id="KW-1185">Reference proteome</keyword>
<organism evidence="4 5">
    <name type="scientific">Oceanirhabdus seepicola</name>
    <dbReference type="NCBI Taxonomy" id="2828781"/>
    <lineage>
        <taxon>Bacteria</taxon>
        <taxon>Bacillati</taxon>
        <taxon>Bacillota</taxon>
        <taxon>Clostridia</taxon>
        <taxon>Eubacteriales</taxon>
        <taxon>Clostridiaceae</taxon>
        <taxon>Oceanirhabdus</taxon>
    </lineage>
</organism>
<feature type="transmembrane region" description="Helical" evidence="2">
    <location>
        <begin position="7"/>
        <end position="25"/>
    </location>
</feature>
<keyword evidence="2" id="KW-0812">Transmembrane</keyword>
<evidence type="ECO:0000313" key="5">
    <source>
        <dbReference type="Proteomes" id="UP001056429"/>
    </source>
</evidence>
<comment type="similarity">
    <text evidence="1">Belongs to the polysaccharide synthase family.</text>
</comment>
<feature type="transmembrane region" description="Helical" evidence="2">
    <location>
        <begin position="37"/>
        <end position="60"/>
    </location>
</feature>
<proteinExistence type="inferred from homology"/>
<dbReference type="InterPro" id="IPR051203">
    <property type="entry name" value="Polysaccharide_Synthase-Rel"/>
</dbReference>
<evidence type="ECO:0000256" key="2">
    <source>
        <dbReference type="SAM" id="Phobius"/>
    </source>
</evidence>
<evidence type="ECO:0000256" key="1">
    <source>
        <dbReference type="ARBA" id="ARBA00007430"/>
    </source>
</evidence>
<keyword evidence="2" id="KW-1133">Transmembrane helix</keyword>
<dbReference type="CDD" id="cd05237">
    <property type="entry name" value="UDP_invert_4-6DH_SDR_e"/>
    <property type="match status" value="1"/>
</dbReference>
<reference evidence="4" key="2">
    <citation type="submission" date="2021-04" db="EMBL/GenBank/DDBJ databases">
        <authorList>
            <person name="Dong X."/>
        </authorList>
    </citation>
    <scope>NUCLEOTIDE SEQUENCE</scope>
    <source>
        <strain evidence="4">ZWT</strain>
    </source>
</reference>
<dbReference type="Pfam" id="PF13727">
    <property type="entry name" value="CoA_binding_3"/>
    <property type="match status" value="1"/>
</dbReference>
<comment type="caution">
    <text evidence="4">The sequence shown here is derived from an EMBL/GenBank/DDBJ whole genome shotgun (WGS) entry which is preliminary data.</text>
</comment>
<gene>
    <name evidence="4" type="ORF">KDK92_22470</name>
</gene>
<name>A0A9J6PCV9_9CLOT</name>
<protein>
    <submittedName>
        <fullName evidence="4">Polysaccharide biosynthesis protein</fullName>
    </submittedName>
</protein>
<dbReference type="SUPFAM" id="SSF51735">
    <property type="entry name" value="NAD(P)-binding Rossmann-fold domains"/>
    <property type="match status" value="1"/>
</dbReference>
<dbReference type="EMBL" id="JAGSOJ010000006">
    <property type="protein sequence ID" value="MCM1992488.1"/>
    <property type="molecule type" value="Genomic_DNA"/>
</dbReference>
<dbReference type="InterPro" id="IPR036291">
    <property type="entry name" value="NAD(P)-bd_dom_sf"/>
</dbReference>
<dbReference type="Gene3D" id="3.40.50.720">
    <property type="entry name" value="NAD(P)-binding Rossmann-like Domain"/>
    <property type="match status" value="2"/>
</dbReference>
<evidence type="ECO:0000313" key="4">
    <source>
        <dbReference type="EMBL" id="MCM1992488.1"/>
    </source>
</evidence>
<feature type="domain" description="Polysaccharide biosynthesis protein CapD-like" evidence="3">
    <location>
        <begin position="290"/>
        <end position="573"/>
    </location>
</feature>
<reference evidence="4" key="1">
    <citation type="journal article" date="2021" name="mSystems">
        <title>Bacteria and Archaea Synergistically Convert Glycine Betaine to Biogenic Methane in the Formosa Cold Seep of the South China Sea.</title>
        <authorList>
            <person name="Li L."/>
            <person name="Zhang W."/>
            <person name="Zhang S."/>
            <person name="Song L."/>
            <person name="Sun Q."/>
            <person name="Zhang H."/>
            <person name="Xiang H."/>
            <person name="Dong X."/>
        </authorList>
    </citation>
    <scope>NUCLEOTIDE SEQUENCE</scope>
    <source>
        <strain evidence="4">ZWT</strain>
    </source>
</reference>
<feature type="transmembrane region" description="Helical" evidence="2">
    <location>
        <begin position="112"/>
        <end position="133"/>
    </location>
</feature>